<dbReference type="AlphaFoldDB" id="A0A8H6TCJ2"/>
<reference evidence="1" key="1">
    <citation type="submission" date="2020-05" db="EMBL/GenBank/DDBJ databases">
        <title>Mycena genomes resolve the evolution of fungal bioluminescence.</title>
        <authorList>
            <person name="Tsai I.J."/>
        </authorList>
    </citation>
    <scope>NUCLEOTIDE SEQUENCE</scope>
    <source>
        <strain evidence="1">171206Taipei</strain>
    </source>
</reference>
<dbReference type="Gene3D" id="3.30.710.10">
    <property type="entry name" value="Potassium Channel Kv1.1, Chain A"/>
    <property type="match status" value="1"/>
</dbReference>
<comment type="caution">
    <text evidence="1">The sequence shown here is derived from an EMBL/GenBank/DDBJ whole genome shotgun (WGS) entry which is preliminary data.</text>
</comment>
<dbReference type="GeneID" id="59339575"/>
<keyword evidence="2" id="KW-1185">Reference proteome</keyword>
<dbReference type="EMBL" id="JACAZF010000001">
    <property type="protein sequence ID" value="KAF7314946.1"/>
    <property type="molecule type" value="Genomic_DNA"/>
</dbReference>
<name>A0A8H6TCJ2_9AGAR</name>
<evidence type="ECO:0000313" key="1">
    <source>
        <dbReference type="EMBL" id="KAF7314946.1"/>
    </source>
</evidence>
<dbReference type="RefSeq" id="XP_037224969.1">
    <property type="nucleotide sequence ID" value="XM_037357059.1"/>
</dbReference>
<dbReference type="InterPro" id="IPR011333">
    <property type="entry name" value="SKP1/BTB/POZ_sf"/>
</dbReference>
<dbReference type="Proteomes" id="UP000636479">
    <property type="component" value="Unassembled WGS sequence"/>
</dbReference>
<dbReference type="OrthoDB" id="3893071at2759"/>
<accession>A0A8H6TCJ2</accession>
<organism evidence="1 2">
    <name type="scientific">Mycena indigotica</name>
    <dbReference type="NCBI Taxonomy" id="2126181"/>
    <lineage>
        <taxon>Eukaryota</taxon>
        <taxon>Fungi</taxon>
        <taxon>Dikarya</taxon>
        <taxon>Basidiomycota</taxon>
        <taxon>Agaricomycotina</taxon>
        <taxon>Agaricomycetes</taxon>
        <taxon>Agaricomycetidae</taxon>
        <taxon>Agaricales</taxon>
        <taxon>Marasmiineae</taxon>
        <taxon>Mycenaceae</taxon>
        <taxon>Mycena</taxon>
    </lineage>
</organism>
<protein>
    <submittedName>
        <fullName evidence="1">BTB domain-containing protein</fullName>
    </submittedName>
</protein>
<proteinExistence type="predicted"/>
<gene>
    <name evidence="1" type="ORF">MIND_00008600</name>
</gene>
<sequence length="346" mass="39183">MNAQPNLNVPRRIPELWFEDGNIVLQAGNVQYRVFRSILARHSPVFRDMLSFPQPADGEVVDGCPLVRIPDPEEETTPFLSALFDIEYFPPFPALTTALKLYGCLRLSHKYEVLELRKRALIHLSSRFRTELQQHNRVRLRTSSLSDLSHPVSNYSSWAMSSDDDFLICLVQLAREVDALWVLPHLFYQLVVGGLRRAVYNGVQFGGIAGDLSPQDQINVEIALHSHTSASLEIFHCLQTPGPALRSACPSSKDCLDRCLRVVSSNQWMLHEYLRDPLTIWADGDWAAFDELGPKPHICRICLTDLMSRVKAIEEGFWTALPGLHGLPPWNQLNEMKKAAIGDEFL</sequence>
<evidence type="ECO:0000313" key="2">
    <source>
        <dbReference type="Proteomes" id="UP000636479"/>
    </source>
</evidence>